<dbReference type="InterPro" id="IPR001992">
    <property type="entry name" value="T2SS_GspF/T4SS_PilC_CS"/>
</dbReference>
<dbReference type="RefSeq" id="WP_160843563.1">
    <property type="nucleotide sequence ID" value="NZ_WVHT01000002.1"/>
</dbReference>
<dbReference type="AlphaFoldDB" id="A0A7K1Y735"/>
<keyword evidence="4 10" id="KW-0813">Transport</keyword>
<comment type="caution">
    <text evidence="13">The sequence shown here is derived from an EMBL/GenBank/DDBJ whole genome shotgun (WGS) entry which is preliminary data.</text>
</comment>
<dbReference type="GO" id="GO:0005886">
    <property type="term" value="C:plasma membrane"/>
    <property type="evidence" value="ECO:0007669"/>
    <property type="project" value="UniProtKB-SubCell"/>
</dbReference>
<organism evidence="13 14">
    <name type="scientific">Hufsiella arboris</name>
    <dbReference type="NCBI Taxonomy" id="2695275"/>
    <lineage>
        <taxon>Bacteria</taxon>
        <taxon>Pseudomonadati</taxon>
        <taxon>Bacteroidota</taxon>
        <taxon>Sphingobacteriia</taxon>
        <taxon>Sphingobacteriales</taxon>
        <taxon>Sphingobacteriaceae</taxon>
        <taxon>Hufsiella</taxon>
    </lineage>
</organism>
<feature type="transmembrane region" description="Helical" evidence="11">
    <location>
        <begin position="351"/>
        <end position="370"/>
    </location>
</feature>
<comment type="similarity">
    <text evidence="3 10">Belongs to the GSP F family.</text>
</comment>
<dbReference type="PANTHER" id="PTHR30012:SF0">
    <property type="entry name" value="TYPE II SECRETION SYSTEM PROTEIN F-RELATED"/>
    <property type="match status" value="1"/>
</dbReference>
<name>A0A7K1Y735_9SPHI</name>
<evidence type="ECO:0000313" key="13">
    <source>
        <dbReference type="EMBL" id="MXV50386.1"/>
    </source>
</evidence>
<evidence type="ECO:0000256" key="11">
    <source>
        <dbReference type="SAM" id="Phobius"/>
    </source>
</evidence>
<feature type="domain" description="Type II secretion system protein GspF" evidence="12">
    <location>
        <begin position="249"/>
        <end position="371"/>
    </location>
</feature>
<dbReference type="InterPro" id="IPR042094">
    <property type="entry name" value="T2SS_GspF_sf"/>
</dbReference>
<keyword evidence="14" id="KW-1185">Reference proteome</keyword>
<gene>
    <name evidence="13" type="ORF">GS399_05325</name>
</gene>
<comment type="function">
    <text evidence="1">Component of the type II secretion system inner membrane complex required for the energy-dependent secretion of extracellular factors such as proteases and toxins from the periplasm.</text>
</comment>
<feature type="domain" description="Type II secretion system protein GspF" evidence="12">
    <location>
        <begin position="47"/>
        <end position="169"/>
    </location>
</feature>
<keyword evidence="7 11" id="KW-1133">Transmembrane helix</keyword>
<proteinExistence type="inferred from homology"/>
<reference evidence="13 14" key="1">
    <citation type="submission" date="2019-11" db="EMBL/GenBank/DDBJ databases">
        <title>Pedobacter sp. HMF7647 Genome sequencing and assembly.</title>
        <authorList>
            <person name="Kang H."/>
            <person name="Kim H."/>
            <person name="Joh K."/>
        </authorList>
    </citation>
    <scope>NUCLEOTIDE SEQUENCE [LARGE SCALE GENOMIC DNA]</scope>
    <source>
        <strain evidence="13 14">HMF7647</strain>
    </source>
</reference>
<dbReference type="Gene3D" id="1.20.81.30">
    <property type="entry name" value="Type II secretion system (T2SS), domain F"/>
    <property type="match status" value="2"/>
</dbReference>
<keyword evidence="5" id="KW-1003">Cell membrane</keyword>
<evidence type="ECO:0000256" key="2">
    <source>
        <dbReference type="ARBA" id="ARBA00004651"/>
    </source>
</evidence>
<dbReference type="Pfam" id="PF00482">
    <property type="entry name" value="T2SSF"/>
    <property type="match status" value="2"/>
</dbReference>
<dbReference type="PROSITE" id="PS00874">
    <property type="entry name" value="T2SP_F"/>
    <property type="match status" value="1"/>
</dbReference>
<dbReference type="PANTHER" id="PTHR30012">
    <property type="entry name" value="GENERAL SECRETION PATHWAY PROTEIN"/>
    <property type="match status" value="1"/>
</dbReference>
<dbReference type="PRINTS" id="PR00812">
    <property type="entry name" value="BCTERIALGSPF"/>
</dbReference>
<feature type="transmembrane region" description="Helical" evidence="11">
    <location>
        <begin position="145"/>
        <end position="178"/>
    </location>
</feature>
<evidence type="ECO:0000256" key="9">
    <source>
        <dbReference type="ARBA" id="ARBA00030750"/>
    </source>
</evidence>
<evidence type="ECO:0000256" key="10">
    <source>
        <dbReference type="RuleBase" id="RU003923"/>
    </source>
</evidence>
<dbReference type="EMBL" id="WVHT01000002">
    <property type="protein sequence ID" value="MXV50386.1"/>
    <property type="molecule type" value="Genomic_DNA"/>
</dbReference>
<evidence type="ECO:0000256" key="6">
    <source>
        <dbReference type="ARBA" id="ARBA00022692"/>
    </source>
</evidence>
<evidence type="ECO:0000256" key="7">
    <source>
        <dbReference type="ARBA" id="ARBA00022989"/>
    </source>
</evidence>
<keyword evidence="8 11" id="KW-0472">Membrane</keyword>
<keyword evidence="6 10" id="KW-0812">Transmembrane</keyword>
<dbReference type="InterPro" id="IPR003004">
    <property type="entry name" value="GspF/PilC"/>
</dbReference>
<feature type="transmembrane region" description="Helical" evidence="11">
    <location>
        <begin position="198"/>
        <end position="217"/>
    </location>
</feature>
<dbReference type="Proteomes" id="UP000466586">
    <property type="component" value="Unassembled WGS sequence"/>
</dbReference>
<evidence type="ECO:0000259" key="12">
    <source>
        <dbReference type="Pfam" id="PF00482"/>
    </source>
</evidence>
<evidence type="ECO:0000256" key="1">
    <source>
        <dbReference type="ARBA" id="ARBA00002684"/>
    </source>
</evidence>
<evidence type="ECO:0000256" key="8">
    <source>
        <dbReference type="ARBA" id="ARBA00023136"/>
    </source>
</evidence>
<protein>
    <recommendedName>
        <fullName evidence="9">General secretion pathway protein F</fullName>
    </recommendedName>
</protein>
<comment type="subcellular location">
    <subcellularLocation>
        <location evidence="2 10">Cell membrane</location>
        <topology evidence="2 10">Multi-pass membrane protein</topology>
    </subcellularLocation>
</comment>
<dbReference type="InterPro" id="IPR018076">
    <property type="entry name" value="T2SS_GspF_dom"/>
</dbReference>
<evidence type="ECO:0000256" key="4">
    <source>
        <dbReference type="ARBA" id="ARBA00022448"/>
    </source>
</evidence>
<accession>A0A7K1Y735</accession>
<evidence type="ECO:0000256" key="5">
    <source>
        <dbReference type="ARBA" id="ARBA00022475"/>
    </source>
</evidence>
<dbReference type="GO" id="GO:0009306">
    <property type="term" value="P:protein secretion"/>
    <property type="evidence" value="ECO:0007669"/>
    <property type="project" value="InterPro"/>
</dbReference>
<evidence type="ECO:0000256" key="3">
    <source>
        <dbReference type="ARBA" id="ARBA00005745"/>
    </source>
</evidence>
<sequence>MATIDWSEYGLKTKKAKDSSLTSLVKLMNREISFGSKGLPDKKKEAFYLELSTLLLSGIDLRSALNLILVDQRKPADRQVFQQVADSVISGTSLSEALRLSGKFSDYEFFSIRIGEETGKLGKILTDLGAYYKSRIQQKRKIVGAITYPVIVMCTSLAAVFFMIKFVVPMFAGVFLRFGGKLPYLTSVIIGISSFFDQYFYLMLLLVALCIFSIMLNRRKTWFRRLMSSAVLKIPVAGDIIQKVYLARFANTMSLLVSTSTPLLQSISLVRKMISFYPVQTSLAVVEQDILRGESLHASLSKFSFYPDKLVQLVKVGEEVNRLDYFFEKLAVQYTDEVEYRTNTISSVLEPLIIIFLGLIVGVILIAMYLPMFQLSNSF</sequence>
<evidence type="ECO:0000313" key="14">
    <source>
        <dbReference type="Proteomes" id="UP000466586"/>
    </source>
</evidence>